<dbReference type="GeneID" id="36396002"/>
<accession>A0A0P1AUG5</accession>
<organism evidence="1 2">
    <name type="scientific">Plasmopara halstedii</name>
    <name type="common">Downy mildew of sunflower</name>
    <dbReference type="NCBI Taxonomy" id="4781"/>
    <lineage>
        <taxon>Eukaryota</taxon>
        <taxon>Sar</taxon>
        <taxon>Stramenopiles</taxon>
        <taxon>Oomycota</taxon>
        <taxon>Peronosporomycetes</taxon>
        <taxon>Peronosporales</taxon>
        <taxon>Peronosporaceae</taxon>
        <taxon>Plasmopara</taxon>
    </lineage>
</organism>
<dbReference type="EMBL" id="CCYD01001204">
    <property type="protein sequence ID" value="CEG44598.1"/>
    <property type="molecule type" value="Genomic_DNA"/>
</dbReference>
<reference evidence="2" key="1">
    <citation type="submission" date="2014-09" db="EMBL/GenBank/DDBJ databases">
        <authorList>
            <person name="Sharma Rahul"/>
            <person name="Thines Marco"/>
        </authorList>
    </citation>
    <scope>NUCLEOTIDE SEQUENCE [LARGE SCALE GENOMIC DNA]</scope>
</reference>
<dbReference type="AlphaFoldDB" id="A0A0P1AUG5"/>
<protein>
    <submittedName>
        <fullName evidence="1">Uncharacterized protein</fullName>
    </submittedName>
</protein>
<dbReference type="Proteomes" id="UP000054928">
    <property type="component" value="Unassembled WGS sequence"/>
</dbReference>
<dbReference type="RefSeq" id="XP_024580967.1">
    <property type="nucleotide sequence ID" value="XM_024730718.1"/>
</dbReference>
<name>A0A0P1AUG5_PLAHL</name>
<proteinExistence type="predicted"/>
<sequence length="76" mass="8080">MAENSSQAGNTKRSIANAIEVQLVLKTQETRFLFFNVDAGCYSPSRQVSTGAVTHAYRNSSAGLSNSSQNRAGVPS</sequence>
<keyword evidence="2" id="KW-1185">Reference proteome</keyword>
<evidence type="ECO:0000313" key="1">
    <source>
        <dbReference type="EMBL" id="CEG44598.1"/>
    </source>
</evidence>
<evidence type="ECO:0000313" key="2">
    <source>
        <dbReference type="Proteomes" id="UP000054928"/>
    </source>
</evidence>